<feature type="region of interest" description="Disordered" evidence="2">
    <location>
        <begin position="1091"/>
        <end position="1137"/>
    </location>
</feature>
<sequence>NIFVRHHVLKCLEEVKVLKKKEQSDCVKEADDTEVELQKCEKESEEIFKRCYEDIKEEHKKRHKDELKEYEAKNSSPYKTSTAKKARIALIDYAFALHQQRSNVLSKQVRSVVVSPDKESHYCRDSRMAQIKEHQDISLFNLFCDEFCQQKKNSVPFLCFRFEDRPNDRSLVKIERKSSTKFNVFLKQEIQHSETIICTYCFDYKVFYRGNNTFGAFIALTRKQFETICDQKNNCSIEIRQEFDTATKRSRKYDMKIFVWPIRKPRNRFGSKDQPFGYEDRSVYLNNCWCLLNATGSRFFSKTIEDVKMPPEVNFDAKFEECRKSIAPSWRTKELRNIKALLKYSRLNLDNTKFQSLIKTLQNQRDSHVSSFKKYRKKDERQTDSKSLMNSLDTVIKYLQKREKEDSSPIKDVPKKIILDLPEAPPISCCLTTRKSVPTFGEDSIKICLPPVVATEWGNDIPQSLRYKKITMYPSNITFALVRFPVRSSQISKYNIQCDRLDDTHMPSEMVAANSMIEIERGTMVSDHFIICVKLLDKGESVPRPMKFCITCRLTAKITDEKSTTILIYLTGIVLPNLSRVTSTGNKLKLLRDKKQESLFILRDSFSPTDRISFQSSYFHAIPAKYRKTMTSKGGKQGEKCFAKEFMMDSTHYFYKISNAKTKDGFRELLNNNTAQIYWDGNWTDRFIDGSLCYPSLPKIRMVMAPISSIDGFYSIYKKPATRREDSYLWKKTGYIYLEKEEYENMRFSMIFIGSKESVREIYKHDIRDINVTFSDFKATHTFILDSEEKISFNQESKINRIKVVFNDNSNIPSLLFVQFQIPLLYEEKNYPFSAKCNVSIPNSQSYSFDMNICLDQDRSLQCENNQHTTNLRRDEEETVNQFYRRRRAILHSCSTILTRVKKQHECIGSGDAFALKNGQLIEKVEFDKEMNAVKSVMKSHQSFEISRYSTEEDSSSLESLTTLQHIIANCRESLKHFTTSSFIECVEKLESVYSQIRKHLIIFQGKRKETTTSIQVQVDTYKRDLSNRCKECSAVIREISINYSIPPSLGRYNGILDRISNFLSSKHEKENRTVITVSYSFINPSFLRGTSSSNDSIQPDTSSSKDPSSQTLVPESHQTATISDVSTESTERKQYHHRRRLLMHDDEDFETI</sequence>
<evidence type="ECO:0000313" key="3">
    <source>
        <dbReference type="EMBL" id="GKT14859.1"/>
    </source>
</evidence>
<name>A0ABQ5JT69_9EUKA</name>
<protein>
    <submittedName>
        <fullName evidence="3">Uncharacterized protein</fullName>
    </submittedName>
</protein>
<keyword evidence="1" id="KW-0175">Coiled coil</keyword>
<dbReference type="Proteomes" id="UP001057375">
    <property type="component" value="Unassembled WGS sequence"/>
</dbReference>
<comment type="caution">
    <text evidence="3">The sequence shown here is derived from an EMBL/GenBank/DDBJ whole genome shotgun (WGS) entry which is preliminary data.</text>
</comment>
<evidence type="ECO:0000256" key="1">
    <source>
        <dbReference type="SAM" id="Coils"/>
    </source>
</evidence>
<reference evidence="3" key="1">
    <citation type="submission" date="2022-03" db="EMBL/GenBank/DDBJ databases">
        <title>Draft genome sequence of Aduncisulcus paluster, a free-living microaerophilic Fornicata.</title>
        <authorList>
            <person name="Yuyama I."/>
            <person name="Kume K."/>
            <person name="Tamura T."/>
            <person name="Inagaki Y."/>
            <person name="Hashimoto T."/>
        </authorList>
    </citation>
    <scope>NUCLEOTIDE SEQUENCE</scope>
    <source>
        <strain evidence="3">NY0171</strain>
    </source>
</reference>
<feature type="non-terminal residue" evidence="3">
    <location>
        <position position="1153"/>
    </location>
</feature>
<proteinExistence type="predicted"/>
<keyword evidence="4" id="KW-1185">Reference proteome</keyword>
<evidence type="ECO:0000256" key="2">
    <source>
        <dbReference type="SAM" id="MobiDB-lite"/>
    </source>
</evidence>
<organism evidence="3 4">
    <name type="scientific">Aduncisulcus paluster</name>
    <dbReference type="NCBI Taxonomy" id="2918883"/>
    <lineage>
        <taxon>Eukaryota</taxon>
        <taxon>Metamonada</taxon>
        <taxon>Carpediemonas-like organisms</taxon>
        <taxon>Aduncisulcus</taxon>
    </lineage>
</organism>
<dbReference type="EMBL" id="BQXS01011629">
    <property type="protein sequence ID" value="GKT14859.1"/>
    <property type="molecule type" value="Genomic_DNA"/>
</dbReference>
<accession>A0ABQ5JT69</accession>
<evidence type="ECO:0000313" key="4">
    <source>
        <dbReference type="Proteomes" id="UP001057375"/>
    </source>
</evidence>
<gene>
    <name evidence="3" type="ORF">ADUPG1_010568</name>
</gene>
<feature type="coiled-coil region" evidence="1">
    <location>
        <begin position="30"/>
        <end position="73"/>
    </location>
</feature>
<feature type="compositionally biased region" description="Polar residues" evidence="2">
    <location>
        <begin position="1091"/>
        <end position="1129"/>
    </location>
</feature>
<feature type="non-terminal residue" evidence="3">
    <location>
        <position position="1"/>
    </location>
</feature>